<evidence type="ECO:0000256" key="6">
    <source>
        <dbReference type="ARBA" id="ARBA00022989"/>
    </source>
</evidence>
<dbReference type="Proteomes" id="UP000265798">
    <property type="component" value="Unassembled WGS sequence"/>
</dbReference>
<reference evidence="11" key="2">
    <citation type="submission" date="2018-10" db="EMBL/GenBank/DDBJ databases">
        <authorList>
            <person name="Vincent A.T."/>
            <person name="Schiettekatte O."/>
            <person name="Bourhy P."/>
            <person name="Veyrier F.J."/>
            <person name="Picardeau M."/>
        </authorList>
    </citation>
    <scope>NUCLEOTIDE SEQUENCE</scope>
    <source>
        <strain evidence="11">201702407</strain>
    </source>
</reference>
<evidence type="ECO:0000256" key="3">
    <source>
        <dbReference type="ARBA" id="ARBA00022448"/>
    </source>
</evidence>
<dbReference type="EMBL" id="QHCS01000012">
    <property type="protein sequence ID" value="RHX83089.1"/>
    <property type="molecule type" value="Genomic_DNA"/>
</dbReference>
<comment type="subcellular location">
    <subcellularLocation>
        <location evidence="1 8">Cell membrane</location>
        <topology evidence="1 8">Multi-pass membrane protein</topology>
    </subcellularLocation>
</comment>
<dbReference type="GO" id="GO:0005886">
    <property type="term" value="C:plasma membrane"/>
    <property type="evidence" value="ECO:0007669"/>
    <property type="project" value="UniProtKB-SubCell"/>
</dbReference>
<evidence type="ECO:0000256" key="1">
    <source>
        <dbReference type="ARBA" id="ARBA00004651"/>
    </source>
</evidence>
<sequence>MEILILLGLIIFLCYTIETITGFGSIVIAVTFGSFLFPIPELLPVLAPLNIILGVYIVSRYYKKIDPALLFGKILPGMVLGFLLGYGIFLQLTNTYLKSAFGIFIILVSFRELIFRLIPKLGGIKPHSTWWMLVCTIAAGVMHGIYASGGPILVYALSGLRKGKAEFRVTLSCVWLILNSTLSVLYFFKGLYNAKNLEMLSYYWILIPLGIITGEKLHHVIPEEKFKIVVYGLLLFAGIALLL</sequence>
<keyword evidence="6 8" id="KW-1133">Transmembrane helix</keyword>
<evidence type="ECO:0000313" key="14">
    <source>
        <dbReference type="Proteomes" id="UP000297422"/>
    </source>
</evidence>
<dbReference type="Proteomes" id="UP000297422">
    <property type="component" value="Unassembled WGS sequence"/>
</dbReference>
<evidence type="ECO:0000256" key="5">
    <source>
        <dbReference type="ARBA" id="ARBA00022692"/>
    </source>
</evidence>
<keyword evidence="7 8" id="KW-0472">Membrane</keyword>
<evidence type="ECO:0000256" key="2">
    <source>
        <dbReference type="ARBA" id="ARBA00009142"/>
    </source>
</evidence>
<keyword evidence="3" id="KW-0813">Transport</keyword>
<evidence type="ECO:0000313" key="11">
    <source>
        <dbReference type="EMBL" id="TGM11040.1"/>
    </source>
</evidence>
<feature type="transmembrane region" description="Helical" evidence="8">
    <location>
        <begin position="130"/>
        <end position="157"/>
    </location>
</feature>
<keyword evidence="14" id="KW-1185">Reference proteome</keyword>
<organism evidence="10 12">
    <name type="scientific">Leptospira stimsonii</name>
    <dbReference type="NCBI Taxonomy" id="2202203"/>
    <lineage>
        <taxon>Bacteria</taxon>
        <taxon>Pseudomonadati</taxon>
        <taxon>Spirochaetota</taxon>
        <taxon>Spirochaetia</taxon>
        <taxon>Leptospirales</taxon>
        <taxon>Leptospiraceae</taxon>
        <taxon>Leptospira</taxon>
    </lineage>
</organism>
<evidence type="ECO:0000256" key="4">
    <source>
        <dbReference type="ARBA" id="ARBA00022475"/>
    </source>
</evidence>
<evidence type="ECO:0000256" key="8">
    <source>
        <dbReference type="RuleBase" id="RU363041"/>
    </source>
</evidence>
<feature type="transmembrane region" description="Helical" evidence="8">
    <location>
        <begin position="200"/>
        <end position="220"/>
    </location>
</feature>
<dbReference type="PANTHER" id="PTHR30269">
    <property type="entry name" value="TRANSMEMBRANE PROTEIN YFCA"/>
    <property type="match status" value="1"/>
</dbReference>
<evidence type="ECO:0000313" key="9">
    <source>
        <dbReference type="EMBL" id="RHX83089.1"/>
    </source>
</evidence>
<reference evidence="12 13" key="1">
    <citation type="submission" date="2018-05" db="EMBL/GenBank/DDBJ databases">
        <title>Leptospira yasudae sp. nov. and Leptospira stimsonii sp. nov., two pathogenic species of the genus Leptospira isolated from environmental sources.</title>
        <authorList>
            <person name="Casanovas-Massana A."/>
            <person name="Hamond C."/>
            <person name="Santos L.A."/>
            <person name="Hacker K.P."/>
            <person name="Balassiano I."/>
            <person name="Medeiros M.A."/>
            <person name="Reis M.G."/>
            <person name="Ko A.I."/>
            <person name="Wunder E.A."/>
        </authorList>
    </citation>
    <scope>NUCLEOTIDE SEQUENCE [LARGE SCALE GENOMIC DNA]</scope>
    <source>
        <strain evidence="13">AMB6-RJ</strain>
        <strain evidence="12">Yale</strain>
    </source>
</reference>
<reference evidence="10" key="4">
    <citation type="journal article" date="2020" name="Int. J. Syst. Evol. Microbiol.">
        <title>Leptospira yasudae sp. nov. and Leptospira stimsonii sp. nov., two new species of the pathogenic group isolated from environmental sources.</title>
        <authorList>
            <person name="Casanovas-Massana A."/>
            <person name="Hamond C."/>
            <person name="Santos L.A."/>
            <person name="de Oliveira D."/>
            <person name="Hacker K.P."/>
            <person name="Balassiano I."/>
            <person name="Costa F."/>
            <person name="Medeiros M.A."/>
            <person name="Reis M.G."/>
            <person name="Ko A.I."/>
            <person name="Wunder E.A."/>
        </authorList>
    </citation>
    <scope>NUCLEOTIDE SEQUENCE</scope>
    <source>
        <strain evidence="9">AMB6-RJ</strain>
        <strain evidence="10">Yale</strain>
    </source>
</reference>
<accession>A0A4R9L2R8</accession>
<dbReference type="Pfam" id="PF01925">
    <property type="entry name" value="TauE"/>
    <property type="match status" value="1"/>
</dbReference>
<accession>A0A396YT77</accession>
<proteinExistence type="inferred from homology"/>
<name>A0A4R9L2R8_9LEPT</name>
<feature type="transmembrane region" description="Helical" evidence="8">
    <location>
        <begin position="96"/>
        <end position="118"/>
    </location>
</feature>
<gene>
    <name evidence="10" type="ORF">DLM75_22475</name>
    <name evidence="9" type="ORF">DLM78_23090</name>
    <name evidence="11" type="ORF">EHQ90_16980</name>
</gene>
<feature type="transmembrane region" description="Helical" evidence="8">
    <location>
        <begin position="169"/>
        <end position="188"/>
    </location>
</feature>
<evidence type="ECO:0000256" key="7">
    <source>
        <dbReference type="ARBA" id="ARBA00023136"/>
    </source>
</evidence>
<dbReference type="RefSeq" id="WP_118970756.1">
    <property type="nucleotide sequence ID" value="NZ_QHCS01000012.1"/>
</dbReference>
<evidence type="ECO:0000313" key="10">
    <source>
        <dbReference type="EMBL" id="RHX84648.1"/>
    </source>
</evidence>
<dbReference type="InterPro" id="IPR002781">
    <property type="entry name" value="TM_pro_TauE-like"/>
</dbReference>
<feature type="transmembrane region" description="Helical" evidence="8">
    <location>
        <begin position="35"/>
        <end position="58"/>
    </location>
</feature>
<keyword evidence="4 8" id="KW-1003">Cell membrane</keyword>
<dbReference type="InterPro" id="IPR052017">
    <property type="entry name" value="TSUP"/>
</dbReference>
<dbReference type="Proteomes" id="UP000266669">
    <property type="component" value="Unassembled WGS sequence"/>
</dbReference>
<dbReference type="AlphaFoldDB" id="A0A4R9L2R8"/>
<evidence type="ECO:0000313" key="12">
    <source>
        <dbReference type="Proteomes" id="UP000265798"/>
    </source>
</evidence>
<dbReference type="OrthoDB" id="7843147at2"/>
<dbReference type="PANTHER" id="PTHR30269:SF38">
    <property type="entry name" value="SULFITE EXPORTER TAUE_SAFE"/>
    <property type="match status" value="1"/>
</dbReference>
<comment type="caution">
    <text evidence="10">The sequence shown here is derived from an EMBL/GenBank/DDBJ whole genome shotgun (WGS) entry which is preliminary data.</text>
</comment>
<comment type="similarity">
    <text evidence="2 8">Belongs to the 4-toluene sulfonate uptake permease (TSUP) (TC 2.A.102) family.</text>
</comment>
<keyword evidence="5 8" id="KW-0812">Transmembrane</keyword>
<dbReference type="EMBL" id="RQGT01000099">
    <property type="protein sequence ID" value="TGM11040.1"/>
    <property type="molecule type" value="Genomic_DNA"/>
</dbReference>
<feature type="transmembrane region" description="Helical" evidence="8">
    <location>
        <begin position="70"/>
        <end position="90"/>
    </location>
</feature>
<evidence type="ECO:0000313" key="13">
    <source>
        <dbReference type="Proteomes" id="UP000266669"/>
    </source>
</evidence>
<dbReference type="EMBL" id="QHCT01000012">
    <property type="protein sequence ID" value="RHX84648.1"/>
    <property type="molecule type" value="Genomic_DNA"/>
</dbReference>
<protein>
    <recommendedName>
        <fullName evidence="8">Probable membrane transporter protein</fullName>
    </recommendedName>
</protein>
<reference evidence="11" key="3">
    <citation type="journal article" date="2019" name="PLoS Negl. Trop. Dis.">
        <title>Revisiting the worldwide diversity of Leptospira species in the environment.</title>
        <authorList>
            <person name="Vincent A.T."/>
            <person name="Schiettekatte O."/>
            <person name="Bourhy P."/>
            <person name="Veyrier F.J."/>
            <person name="Picardeau M."/>
        </authorList>
    </citation>
    <scope>NUCLEOTIDE SEQUENCE</scope>
    <source>
        <strain evidence="11">201702407</strain>
    </source>
</reference>